<dbReference type="EMBL" id="LT670818">
    <property type="protein sequence ID" value="SHH28366.1"/>
    <property type="molecule type" value="Genomic_DNA"/>
</dbReference>
<evidence type="ECO:0000256" key="6">
    <source>
        <dbReference type="PROSITE-ProRule" id="PRU00409"/>
    </source>
</evidence>
<dbReference type="InterPro" id="IPR011761">
    <property type="entry name" value="ATP-grasp"/>
</dbReference>
<dbReference type="Proteomes" id="UP000190675">
    <property type="component" value="Chromosome I"/>
</dbReference>
<comment type="similarity">
    <text evidence="5">In the N-terminal section; belongs to the acetate CoA ligase alpha subunit family.</text>
</comment>
<dbReference type="AlphaFoldDB" id="A0A1M5RQA1"/>
<name>A0A1M5RQA1_9BRAD</name>
<evidence type="ECO:0000256" key="3">
    <source>
        <dbReference type="ARBA" id="ARBA00022741"/>
    </source>
</evidence>
<gene>
    <name evidence="8" type="ORF">SAMN05444169_6693</name>
</gene>
<dbReference type="SUPFAM" id="SSF51735">
    <property type="entry name" value="NAD(P)-binding Rossmann-fold domains"/>
    <property type="match status" value="1"/>
</dbReference>
<dbReference type="PROSITE" id="PS50975">
    <property type="entry name" value="ATP_GRASP"/>
    <property type="match status" value="1"/>
</dbReference>
<dbReference type="Gene3D" id="3.30.470.20">
    <property type="entry name" value="ATP-grasp fold, B domain"/>
    <property type="match status" value="1"/>
</dbReference>
<dbReference type="GO" id="GO:0046872">
    <property type="term" value="F:metal ion binding"/>
    <property type="evidence" value="ECO:0007669"/>
    <property type="project" value="InterPro"/>
</dbReference>
<evidence type="ECO:0000256" key="5">
    <source>
        <dbReference type="ARBA" id="ARBA00060888"/>
    </source>
</evidence>
<keyword evidence="8" id="KW-0808">Transferase</keyword>
<dbReference type="GO" id="GO:0016740">
    <property type="term" value="F:transferase activity"/>
    <property type="evidence" value="ECO:0007669"/>
    <property type="project" value="UniProtKB-KW"/>
</dbReference>
<protein>
    <submittedName>
        <fullName evidence="8">Acetyltransferase</fullName>
    </submittedName>
</protein>
<keyword evidence="1" id="KW-0816">Tricarboxylic acid cycle</keyword>
<dbReference type="InterPro" id="IPR003781">
    <property type="entry name" value="CoA-bd"/>
</dbReference>
<dbReference type="GO" id="GO:0016874">
    <property type="term" value="F:ligase activity"/>
    <property type="evidence" value="ECO:0007669"/>
    <property type="project" value="UniProtKB-KW"/>
</dbReference>
<dbReference type="RefSeq" id="WP_079569675.1">
    <property type="nucleotide sequence ID" value="NZ_LT670818.1"/>
</dbReference>
<sequence length="715" mass="74911">MAHPTARALYHHEDLRRLINPKVVAIVGASETRGSFGERTLSNMAGFTGKVFAINPKYPNLLGRPCVPSLADLPESPDCVVLCVARPMVEGMIEAAAAVKAGGVIVYASGFAETAKPDRIEAQQRLIELAQRTGVRVVGPNCVGLANTSSSAGLNFMPDYAAMGHRRGPIGIVSQSGALGYTVVQGMERGIGFSHYLAAGNSCDVDVCDFISYLAEDDDTRSIICLLEGVKDGDRFLAAARKARNAGKALIVYKTGNSETSSKAAMSHTGTMVGSVSAYRTAIEETGAIAIDNLEAVLETASFFAKTRAPTGGRGVGILSTSGGAAVICADKAEAHGVALPALEEKTATALHEVVPDFGSVANPSDLTAEVLKTSETFGFCLDAFMNDAGFSALVMPMIFAHTSSSGARAPTIVEAAARTERPLAVVWMNEWYQGPGSELLDADPRVCMFRSADRCFATLRAWFDWHERRTRQAQAARRSPASAGQAARAILSEVKGRGAALSETDSKRILACYGIPVPQEIVARDPDQAASAASKIGAPVAIKIVSPDIQHKTEAGGVRLGLSTPENVREAAKNILESAARFAPQARIDGISVQQMAPAGVEIVLGVKNDRQFGPLVAAGLGGIMVELIGDTAVRLAPVDDAAARAMLGSLKSHALLTGFRGKPGVDVDGLVDTVCRLSELAHDLKDVIDQIDVNPVIAGPGGVMAADALIVCR</sequence>
<proteinExistence type="inferred from homology"/>
<dbReference type="Pfam" id="PF13607">
    <property type="entry name" value="Succ_CoA_lig"/>
    <property type="match status" value="1"/>
</dbReference>
<dbReference type="SUPFAM" id="SSF52210">
    <property type="entry name" value="Succinyl-CoA synthetase domains"/>
    <property type="match status" value="2"/>
</dbReference>
<dbReference type="Pfam" id="PF13549">
    <property type="entry name" value="ATP-grasp_5"/>
    <property type="match status" value="1"/>
</dbReference>
<keyword evidence="4 6" id="KW-0067">ATP-binding</keyword>
<dbReference type="GO" id="GO:0006099">
    <property type="term" value="P:tricarboxylic acid cycle"/>
    <property type="evidence" value="ECO:0007669"/>
    <property type="project" value="UniProtKB-KW"/>
</dbReference>
<evidence type="ECO:0000313" key="9">
    <source>
        <dbReference type="Proteomes" id="UP000190675"/>
    </source>
</evidence>
<accession>A0A1M5RQA1</accession>
<feature type="domain" description="ATP-grasp" evidence="7">
    <location>
        <begin position="508"/>
        <end position="544"/>
    </location>
</feature>
<dbReference type="Gene3D" id="3.40.50.261">
    <property type="entry name" value="Succinyl-CoA synthetase domains"/>
    <property type="match status" value="2"/>
</dbReference>
<dbReference type="InterPro" id="IPR036291">
    <property type="entry name" value="NAD(P)-bd_dom_sf"/>
</dbReference>
<keyword evidence="2" id="KW-0436">Ligase</keyword>
<reference evidence="8 9" key="1">
    <citation type="submission" date="2016-11" db="EMBL/GenBank/DDBJ databases">
        <authorList>
            <person name="Jaros S."/>
            <person name="Januszkiewicz K."/>
            <person name="Wedrychowicz H."/>
        </authorList>
    </citation>
    <scope>NUCLEOTIDE SEQUENCE [LARGE SCALE GENOMIC DNA]</scope>
    <source>
        <strain evidence="8 9">GAS242</strain>
    </source>
</reference>
<keyword evidence="3 6" id="KW-0547">Nucleotide-binding</keyword>
<dbReference type="Gene3D" id="3.30.1490.20">
    <property type="entry name" value="ATP-grasp fold, A domain"/>
    <property type="match status" value="1"/>
</dbReference>
<evidence type="ECO:0000256" key="1">
    <source>
        <dbReference type="ARBA" id="ARBA00022532"/>
    </source>
</evidence>
<dbReference type="SMART" id="SM00881">
    <property type="entry name" value="CoA_binding"/>
    <property type="match status" value="1"/>
</dbReference>
<dbReference type="SUPFAM" id="SSF56059">
    <property type="entry name" value="Glutathione synthetase ATP-binding domain-like"/>
    <property type="match status" value="1"/>
</dbReference>
<dbReference type="Gene3D" id="3.40.50.720">
    <property type="entry name" value="NAD(P)-binding Rossmann-like Domain"/>
    <property type="match status" value="1"/>
</dbReference>
<evidence type="ECO:0000256" key="2">
    <source>
        <dbReference type="ARBA" id="ARBA00022598"/>
    </source>
</evidence>
<dbReference type="InterPro" id="IPR032875">
    <property type="entry name" value="Succ_CoA_lig_flav_dom"/>
</dbReference>
<dbReference type="PANTHER" id="PTHR43334">
    <property type="entry name" value="ACETATE--COA LIGASE [ADP-FORMING]"/>
    <property type="match status" value="1"/>
</dbReference>
<dbReference type="InterPro" id="IPR051538">
    <property type="entry name" value="Acyl-CoA_Synth/Transferase"/>
</dbReference>
<organism evidence="8 9">
    <name type="scientific">Bradyrhizobium erythrophlei</name>
    <dbReference type="NCBI Taxonomy" id="1437360"/>
    <lineage>
        <taxon>Bacteria</taxon>
        <taxon>Pseudomonadati</taxon>
        <taxon>Pseudomonadota</taxon>
        <taxon>Alphaproteobacteria</taxon>
        <taxon>Hyphomicrobiales</taxon>
        <taxon>Nitrobacteraceae</taxon>
        <taxon>Bradyrhizobium</taxon>
    </lineage>
</organism>
<dbReference type="InterPro" id="IPR013815">
    <property type="entry name" value="ATP_grasp_subdomain_1"/>
</dbReference>
<dbReference type="GO" id="GO:0005524">
    <property type="term" value="F:ATP binding"/>
    <property type="evidence" value="ECO:0007669"/>
    <property type="project" value="UniProtKB-UniRule"/>
</dbReference>
<dbReference type="InterPro" id="IPR016102">
    <property type="entry name" value="Succinyl-CoA_synth-like"/>
</dbReference>
<dbReference type="Pfam" id="PF13380">
    <property type="entry name" value="CoA_binding_2"/>
    <property type="match status" value="1"/>
</dbReference>
<evidence type="ECO:0000256" key="4">
    <source>
        <dbReference type="ARBA" id="ARBA00022840"/>
    </source>
</evidence>
<dbReference type="OrthoDB" id="9807426at2"/>
<dbReference type="FunFam" id="3.30.1490.20:FF:000020">
    <property type="entry name" value="Protein lysine acetyltransferase"/>
    <property type="match status" value="1"/>
</dbReference>
<evidence type="ECO:0000313" key="8">
    <source>
        <dbReference type="EMBL" id="SHH28366.1"/>
    </source>
</evidence>
<dbReference type="PANTHER" id="PTHR43334:SF1">
    <property type="entry name" value="3-HYDROXYPROPIONATE--COA LIGASE [ADP-FORMING]"/>
    <property type="match status" value="1"/>
</dbReference>
<evidence type="ECO:0000259" key="7">
    <source>
        <dbReference type="PROSITE" id="PS50975"/>
    </source>
</evidence>